<dbReference type="EC" id="2.7.4.2" evidence="2"/>
<comment type="pathway">
    <text evidence="1">Isoprenoid biosynthesis; isopentenyl diphosphate biosynthesis via mevalonate pathway; isopentenyl diphosphate from (R)-mevalonate: step 2/3.</text>
</comment>
<dbReference type="UniPathway" id="UPA00057">
    <property type="reaction ID" value="UER00099"/>
</dbReference>
<dbReference type="PRINTS" id="PR00959">
    <property type="entry name" value="MEVGALKINASE"/>
</dbReference>
<dbReference type="InterPro" id="IPR013750">
    <property type="entry name" value="GHMP_kinase_C_dom"/>
</dbReference>
<dbReference type="InterPro" id="IPR006204">
    <property type="entry name" value="GHMP_kinase_N_dom"/>
</dbReference>
<protein>
    <recommendedName>
        <fullName evidence="2">phosphomevalonate kinase</fullName>
        <ecNumber evidence="2">2.7.4.2</ecNumber>
    </recommendedName>
</protein>
<dbReference type="GO" id="GO:0005524">
    <property type="term" value="F:ATP binding"/>
    <property type="evidence" value="ECO:0007669"/>
    <property type="project" value="UniProtKB-KW"/>
</dbReference>
<proteinExistence type="predicted"/>
<dbReference type="InterPro" id="IPR005917">
    <property type="entry name" value="Pmev_kinase_bact"/>
</dbReference>
<accession>A0A380CE65</accession>
<keyword evidence="3" id="KW-0808">Transferase</keyword>
<dbReference type="NCBIfam" id="TIGR01220">
    <property type="entry name" value="Pmev_kin_Gr_pos"/>
    <property type="match status" value="1"/>
</dbReference>
<dbReference type="SUPFAM" id="SSF55060">
    <property type="entry name" value="GHMP Kinase, C-terminal domain"/>
    <property type="match status" value="1"/>
</dbReference>
<keyword evidence="5 9" id="KW-0418">Kinase</keyword>
<evidence type="ECO:0000313" key="9">
    <source>
        <dbReference type="EMBL" id="SUJ18760.1"/>
    </source>
</evidence>
<evidence type="ECO:0000256" key="6">
    <source>
        <dbReference type="ARBA" id="ARBA00022840"/>
    </source>
</evidence>
<dbReference type="Gene3D" id="3.30.230.10">
    <property type="match status" value="1"/>
</dbReference>
<name>A0A380CE65_SPOPA</name>
<dbReference type="SUPFAM" id="SSF54211">
    <property type="entry name" value="Ribosomal protein S5 domain 2-like"/>
    <property type="match status" value="1"/>
</dbReference>
<dbReference type="Pfam" id="PF08544">
    <property type="entry name" value="GHMP_kinases_C"/>
    <property type="match status" value="1"/>
</dbReference>
<evidence type="ECO:0000256" key="4">
    <source>
        <dbReference type="ARBA" id="ARBA00022741"/>
    </source>
</evidence>
<evidence type="ECO:0000313" key="10">
    <source>
        <dbReference type="Proteomes" id="UP000254519"/>
    </source>
</evidence>
<feature type="domain" description="GHMP kinase N-terminal" evidence="7">
    <location>
        <begin position="89"/>
        <end position="177"/>
    </location>
</feature>
<dbReference type="PANTHER" id="PTHR31814:SF2">
    <property type="entry name" value="PHOSPHOMEVALONATE KINASE"/>
    <property type="match status" value="1"/>
</dbReference>
<dbReference type="EMBL" id="UGYZ01000002">
    <property type="protein sequence ID" value="SUJ18760.1"/>
    <property type="molecule type" value="Genomic_DNA"/>
</dbReference>
<keyword evidence="10" id="KW-1185">Reference proteome</keyword>
<dbReference type="InterPro" id="IPR020568">
    <property type="entry name" value="Ribosomal_Su5_D2-typ_SF"/>
</dbReference>
<dbReference type="OrthoDB" id="1522677at2"/>
<evidence type="ECO:0000259" key="7">
    <source>
        <dbReference type="Pfam" id="PF00288"/>
    </source>
</evidence>
<evidence type="ECO:0000256" key="3">
    <source>
        <dbReference type="ARBA" id="ARBA00022679"/>
    </source>
</evidence>
<keyword evidence="6" id="KW-0067">ATP-binding</keyword>
<dbReference type="AlphaFoldDB" id="A0A380CE65"/>
<reference evidence="9 10" key="1">
    <citation type="submission" date="2018-06" db="EMBL/GenBank/DDBJ databases">
        <authorList>
            <consortium name="Pathogen Informatics"/>
            <person name="Doyle S."/>
        </authorList>
    </citation>
    <scope>NUCLEOTIDE SEQUENCE [LARGE SCALE GENOMIC DNA]</scope>
    <source>
        <strain evidence="10">ATCC 11859 / DSM 33 / NCIB 8841 / NCTC 4822</strain>
    </source>
</reference>
<dbReference type="InterPro" id="IPR014721">
    <property type="entry name" value="Ribsml_uS5_D2-typ_fold_subgr"/>
</dbReference>
<evidence type="ECO:0000259" key="8">
    <source>
        <dbReference type="Pfam" id="PF08544"/>
    </source>
</evidence>
<dbReference type="GO" id="GO:0004631">
    <property type="term" value="F:phosphomevalonate kinase activity"/>
    <property type="evidence" value="ECO:0007669"/>
    <property type="project" value="UniProtKB-EC"/>
</dbReference>
<evidence type="ECO:0000256" key="1">
    <source>
        <dbReference type="ARBA" id="ARBA00005017"/>
    </source>
</evidence>
<dbReference type="Pfam" id="PF00288">
    <property type="entry name" value="GHMP_kinases_N"/>
    <property type="match status" value="1"/>
</dbReference>
<keyword evidence="4" id="KW-0547">Nucleotide-binding</keyword>
<dbReference type="Proteomes" id="UP000254519">
    <property type="component" value="Unassembled WGS sequence"/>
</dbReference>
<evidence type="ECO:0000256" key="2">
    <source>
        <dbReference type="ARBA" id="ARBA00012958"/>
    </source>
</evidence>
<feature type="domain" description="GHMP kinase C-terminal" evidence="8">
    <location>
        <begin position="284"/>
        <end position="350"/>
    </location>
</feature>
<organism evidence="9 10">
    <name type="scientific">Sporosarcina pasteurii</name>
    <name type="common">Bacillus pasteurii</name>
    <dbReference type="NCBI Taxonomy" id="1474"/>
    <lineage>
        <taxon>Bacteria</taxon>
        <taxon>Bacillati</taxon>
        <taxon>Bacillota</taxon>
        <taxon>Bacilli</taxon>
        <taxon>Bacillales</taxon>
        <taxon>Caryophanaceae</taxon>
        <taxon>Sporosarcina</taxon>
    </lineage>
</organism>
<dbReference type="RefSeq" id="WP_115363275.1">
    <property type="nucleotide sequence ID" value="NZ_CP038012.1"/>
</dbReference>
<dbReference type="GO" id="GO:0019287">
    <property type="term" value="P:isopentenyl diphosphate biosynthetic process, mevalonate pathway"/>
    <property type="evidence" value="ECO:0007669"/>
    <property type="project" value="UniProtKB-UniPathway"/>
</dbReference>
<dbReference type="PANTHER" id="PTHR31814">
    <property type="match status" value="1"/>
</dbReference>
<dbReference type="Gene3D" id="3.30.70.890">
    <property type="entry name" value="GHMP kinase, C-terminal domain"/>
    <property type="match status" value="1"/>
</dbReference>
<sequence>MTVSSYRIKVPGKMMIAGEYAVLEPGQLAVVGAITRYVTVRIEDGTKNALSIPAFGLKEITWGDDSECLLSTKDHRLRFIQNALVVATRFLREKNVPIQKCSITTLSELDDKDSGVKYGLGSSAAITVAVVTAMIKFHLNDEDDISQDKIFKLAVIAHFLTQQNGSGADIAAAVYGGLLAYCTFNSDWLKEKLEHDEPFTSLVEQHWPDLMIERLNPSEAFSMSVGWTKESAATGPMVNKIQTFQLESPLMYARFLEESHAAVTRFIQGIKTDHQQDVLAAIKENRLLLKRLGEDAGVPIETAELTNLCQIAEKFGSGKLSGAGGGDCGIAFLNDSEQKHNLMEAWQAAGIEPLDLEISIPGVTFIEYDRKLALGQYLQIQHQE</sequence>
<evidence type="ECO:0000256" key="5">
    <source>
        <dbReference type="ARBA" id="ARBA00022777"/>
    </source>
</evidence>
<gene>
    <name evidence="9" type="ORF">NCTC4822_02915</name>
</gene>
<dbReference type="InterPro" id="IPR035102">
    <property type="entry name" value="Phosphomevalonate_kinase"/>
</dbReference>
<dbReference type="InterPro" id="IPR036554">
    <property type="entry name" value="GHMP_kinase_C_sf"/>
</dbReference>